<dbReference type="PANTHER" id="PTHR15615:SF108">
    <property type="entry name" value="PROTEIN CNPPD1"/>
    <property type="match status" value="1"/>
</dbReference>
<sequence>MSQPLTPPTPYTYTRTRSYNLRQSQLNSLPNPQQNPLASLSAAFLYSLFSCPLHATTLDTPSLDNFIAYAMYRTQLSGDICLSALVLLHRLKRLFPNATGSAGQRLYLAALMISSKVNNDDTFANSSWHIVARGQFTLQEINQMERELFAHLGYHVTVGEGEIETLSSHLESFQSTLYRTPPSTPASVSFKRQKLEHGCAPAGTYPSPPPTPIRQSVYSTHAKPFTQLESRPLVRS</sequence>
<dbReference type="Pfam" id="PF00134">
    <property type="entry name" value="Cyclin_N"/>
    <property type="match status" value="1"/>
</dbReference>
<feature type="domain" description="Cyclin N-terminal" evidence="1">
    <location>
        <begin position="65"/>
        <end position="156"/>
    </location>
</feature>
<dbReference type="PANTHER" id="PTHR15615">
    <property type="match status" value="1"/>
</dbReference>
<comment type="caution">
    <text evidence="2">The sequence shown here is derived from an EMBL/GenBank/DDBJ whole genome shotgun (WGS) entry which is preliminary data.</text>
</comment>
<dbReference type="GO" id="GO:0019901">
    <property type="term" value="F:protein kinase binding"/>
    <property type="evidence" value="ECO:0007669"/>
    <property type="project" value="InterPro"/>
</dbReference>
<dbReference type="InterPro" id="IPR013922">
    <property type="entry name" value="Cyclin_PHO80-like"/>
</dbReference>
<dbReference type="GO" id="GO:0000307">
    <property type="term" value="C:cyclin-dependent protein kinase holoenzyme complex"/>
    <property type="evidence" value="ECO:0007669"/>
    <property type="project" value="TreeGrafter"/>
</dbReference>
<dbReference type="EMBL" id="SPOI01000169">
    <property type="protein sequence ID" value="TIB34140.1"/>
    <property type="molecule type" value="Genomic_DNA"/>
</dbReference>
<evidence type="ECO:0000313" key="3">
    <source>
        <dbReference type="Proteomes" id="UP000310689"/>
    </source>
</evidence>
<dbReference type="CDD" id="cd20557">
    <property type="entry name" value="CYCLIN_ScPCL1-like"/>
    <property type="match status" value="1"/>
</dbReference>
<protein>
    <recommendedName>
        <fullName evidence="1">Cyclin N-terminal domain-containing protein</fullName>
    </recommendedName>
</protein>
<dbReference type="Proteomes" id="UP000310689">
    <property type="component" value="Unassembled WGS sequence"/>
</dbReference>
<accession>A0A4T0IVN8</accession>
<evidence type="ECO:0000259" key="1">
    <source>
        <dbReference type="Pfam" id="PF00134"/>
    </source>
</evidence>
<dbReference type="AlphaFoldDB" id="A0A4T0IVN8"/>
<dbReference type="Gene3D" id="1.10.472.10">
    <property type="entry name" value="Cyclin-like"/>
    <property type="match status" value="1"/>
</dbReference>
<dbReference type="GO" id="GO:0016538">
    <property type="term" value="F:cyclin-dependent protein serine/threonine kinase regulator activity"/>
    <property type="evidence" value="ECO:0007669"/>
    <property type="project" value="TreeGrafter"/>
</dbReference>
<dbReference type="InterPro" id="IPR006671">
    <property type="entry name" value="Cyclin_N"/>
</dbReference>
<gene>
    <name evidence="2" type="ORF">E3P86_02861</name>
</gene>
<dbReference type="GO" id="GO:0005634">
    <property type="term" value="C:nucleus"/>
    <property type="evidence" value="ECO:0007669"/>
    <property type="project" value="TreeGrafter"/>
</dbReference>
<dbReference type="SUPFAM" id="SSF47954">
    <property type="entry name" value="Cyclin-like"/>
    <property type="match status" value="1"/>
</dbReference>
<proteinExistence type="predicted"/>
<reference evidence="2 3" key="1">
    <citation type="submission" date="2019-03" db="EMBL/GenBank/DDBJ databases">
        <title>Sequencing 23 genomes of Wallemia ichthyophaga.</title>
        <authorList>
            <person name="Gostincar C."/>
        </authorList>
    </citation>
    <scope>NUCLEOTIDE SEQUENCE [LARGE SCALE GENOMIC DNA]</scope>
    <source>
        <strain evidence="2 3">EXF-6200</strain>
    </source>
</reference>
<evidence type="ECO:0000313" key="2">
    <source>
        <dbReference type="EMBL" id="TIB34140.1"/>
    </source>
</evidence>
<dbReference type="InterPro" id="IPR036915">
    <property type="entry name" value="Cyclin-like_sf"/>
</dbReference>
<organism evidence="2 3">
    <name type="scientific">Wallemia ichthyophaga</name>
    <dbReference type="NCBI Taxonomy" id="245174"/>
    <lineage>
        <taxon>Eukaryota</taxon>
        <taxon>Fungi</taxon>
        <taxon>Dikarya</taxon>
        <taxon>Basidiomycota</taxon>
        <taxon>Wallemiomycotina</taxon>
        <taxon>Wallemiomycetes</taxon>
        <taxon>Wallemiales</taxon>
        <taxon>Wallemiaceae</taxon>
        <taxon>Wallemia</taxon>
    </lineage>
</organism>
<name>A0A4T0IVN8_WALIC</name>